<proteinExistence type="inferred from homology"/>
<feature type="binding site" evidence="1">
    <location>
        <position position="514"/>
    </location>
    <ligand>
        <name>Mg(2+)</name>
        <dbReference type="ChEBI" id="CHEBI:18420"/>
    </ligand>
</feature>
<accession>A0A1G9C5X7</accession>
<dbReference type="GO" id="GO:0051213">
    <property type="term" value="F:dioxygenase activity"/>
    <property type="evidence" value="ECO:0007669"/>
    <property type="project" value="UniProtKB-KW"/>
</dbReference>
<dbReference type="Proteomes" id="UP000199213">
    <property type="component" value="Unassembled WGS sequence"/>
</dbReference>
<dbReference type="SUPFAM" id="SSF54593">
    <property type="entry name" value="Glyoxalase/Bleomycin resistance protein/Dihydroxybiphenyl dioxygenase"/>
    <property type="match status" value="1"/>
</dbReference>
<evidence type="ECO:0000313" key="4">
    <source>
        <dbReference type="EMBL" id="SDK47046.1"/>
    </source>
</evidence>
<protein>
    <recommendedName>
        <fullName evidence="1">3-dehydroshikimate dehydratase</fullName>
        <shortName evidence="1">DSD</shortName>
        <ecNumber evidence="1">4.2.1.118</ecNumber>
    </recommendedName>
</protein>
<keyword evidence="1" id="KW-0479">Metal-binding</keyword>
<dbReference type="PANTHER" id="PTHR12110:SF21">
    <property type="entry name" value="XYLOSE ISOMERASE-LIKE TIM BARREL DOMAIN-CONTAINING PROTEIN"/>
    <property type="match status" value="1"/>
</dbReference>
<dbReference type="GO" id="GO:0046872">
    <property type="term" value="F:metal ion binding"/>
    <property type="evidence" value="ECO:0007669"/>
    <property type="project" value="UniProtKB-UniRule"/>
</dbReference>
<dbReference type="InterPro" id="IPR029068">
    <property type="entry name" value="Glyas_Bleomycin-R_OHBP_Dase"/>
</dbReference>
<dbReference type="Gene3D" id="3.10.180.10">
    <property type="entry name" value="2,3-Dihydroxybiphenyl 1,2-Dioxygenase, domain 1"/>
    <property type="match status" value="2"/>
</dbReference>
<organism evidence="4 5">
    <name type="scientific">Actinopolyspora mzabensis</name>
    <dbReference type="NCBI Taxonomy" id="995066"/>
    <lineage>
        <taxon>Bacteria</taxon>
        <taxon>Bacillati</taxon>
        <taxon>Actinomycetota</taxon>
        <taxon>Actinomycetes</taxon>
        <taxon>Actinopolysporales</taxon>
        <taxon>Actinopolysporaceae</taxon>
        <taxon>Actinopolyspora</taxon>
    </lineage>
</organism>
<feature type="binding site" evidence="1">
    <location>
        <position position="591"/>
    </location>
    <ligand>
        <name>Mg(2+)</name>
        <dbReference type="ChEBI" id="CHEBI:18420"/>
    </ligand>
</feature>
<dbReference type="HAMAP" id="MF_02238">
    <property type="entry name" value="DSD"/>
    <property type="match status" value="1"/>
</dbReference>
<comment type="similarity">
    <text evidence="1">Belongs to the bacterial two-domain DSD family.</text>
</comment>
<dbReference type="GO" id="GO:0046565">
    <property type="term" value="F:3-dehydroshikimate dehydratase activity"/>
    <property type="evidence" value="ECO:0007669"/>
    <property type="project" value="UniProtKB-UniRule"/>
</dbReference>
<comment type="function">
    <text evidence="1">Catalyzes the conversion of 3-dehydroshikimate to protocatechuate (3,4-dihydroxybenzoate), a common intermediate of quinate and shikimate degradation pathways.</text>
</comment>
<evidence type="ECO:0000259" key="3">
    <source>
        <dbReference type="PROSITE" id="PS51819"/>
    </source>
</evidence>
<name>A0A1G9C5X7_ACTMZ</name>
<evidence type="ECO:0000313" key="5">
    <source>
        <dbReference type="Proteomes" id="UP000199213"/>
    </source>
</evidence>
<comment type="cofactor">
    <cofactor evidence="1">
        <name>a divalent metal cation</name>
        <dbReference type="ChEBI" id="CHEBI:60240"/>
    </cofactor>
</comment>
<feature type="domain" description="VOC" evidence="3">
    <location>
        <begin position="438"/>
        <end position="582"/>
    </location>
</feature>
<evidence type="ECO:0000256" key="2">
    <source>
        <dbReference type="SAM" id="MobiDB-lite"/>
    </source>
</evidence>
<dbReference type="GO" id="GO:0046279">
    <property type="term" value="P:3,4-dihydroxybenzoate biosynthetic process"/>
    <property type="evidence" value="ECO:0007669"/>
    <property type="project" value="UniProtKB-UniRule"/>
</dbReference>
<gene>
    <name evidence="4" type="ORF">SAMN04487820_108132</name>
</gene>
<feature type="compositionally biased region" description="Basic and acidic residues" evidence="2">
    <location>
        <begin position="402"/>
        <end position="413"/>
    </location>
</feature>
<dbReference type="InterPro" id="IPR043700">
    <property type="entry name" value="DSD"/>
</dbReference>
<feature type="binding site" evidence="1">
    <location>
        <position position="169"/>
    </location>
    <ligand>
        <name>a divalent metal cation</name>
        <dbReference type="ChEBI" id="CHEBI:60240"/>
        <note>catalytic</note>
    </ligand>
</feature>
<feature type="binding site" evidence="1">
    <location>
        <position position="243"/>
    </location>
    <ligand>
        <name>a divalent metal cation</name>
        <dbReference type="ChEBI" id="CHEBI:60240"/>
        <note>catalytic</note>
    </ligand>
</feature>
<dbReference type="InterPro" id="IPR037523">
    <property type="entry name" value="VOC_core"/>
</dbReference>
<dbReference type="PANTHER" id="PTHR12110">
    <property type="entry name" value="HYDROXYPYRUVATE ISOMERASE"/>
    <property type="match status" value="1"/>
</dbReference>
<dbReference type="PROSITE" id="PS51819">
    <property type="entry name" value="VOC"/>
    <property type="match status" value="1"/>
</dbReference>
<feature type="binding site" evidence="1">
    <location>
        <position position="138"/>
    </location>
    <ligand>
        <name>a divalent metal cation</name>
        <dbReference type="ChEBI" id="CHEBI:60240"/>
        <note>catalytic</note>
    </ligand>
</feature>
<dbReference type="Pfam" id="PF01261">
    <property type="entry name" value="AP_endonuc_2"/>
    <property type="match status" value="1"/>
</dbReference>
<evidence type="ECO:0000256" key="1">
    <source>
        <dbReference type="HAMAP-Rule" id="MF_02238"/>
    </source>
</evidence>
<dbReference type="Pfam" id="PF00903">
    <property type="entry name" value="Glyoxalase"/>
    <property type="match status" value="1"/>
</dbReference>
<dbReference type="EC" id="4.2.1.118" evidence="1"/>
<dbReference type="InterPro" id="IPR050312">
    <property type="entry name" value="IolE/XylAMocC-like"/>
</dbReference>
<dbReference type="InterPro" id="IPR013022">
    <property type="entry name" value="Xyl_isomerase-like_TIM-brl"/>
</dbReference>
<dbReference type="SUPFAM" id="SSF51658">
    <property type="entry name" value="Xylose isomerase-like"/>
    <property type="match status" value="1"/>
</dbReference>
<dbReference type="Gene3D" id="3.20.20.150">
    <property type="entry name" value="Divalent-metal-dependent TIM barrel enzymes"/>
    <property type="match status" value="1"/>
</dbReference>
<dbReference type="InterPro" id="IPR036237">
    <property type="entry name" value="Xyl_isomerase-like_sf"/>
</dbReference>
<keyword evidence="4" id="KW-0560">Oxidoreductase</keyword>
<keyword evidence="4" id="KW-0223">Dioxygenase</keyword>
<reference evidence="5" key="1">
    <citation type="submission" date="2016-10" db="EMBL/GenBank/DDBJ databases">
        <authorList>
            <person name="Varghese N."/>
            <person name="Submissions S."/>
        </authorList>
    </citation>
    <scope>NUCLEOTIDE SEQUENCE [LARGE SCALE GENOMIC DNA]</scope>
    <source>
        <strain evidence="5">DSM 45460</strain>
    </source>
</reference>
<comment type="pathway">
    <text evidence="1">Aromatic compound metabolism; 3,4-dihydroxybenzoate biosynthesis.</text>
</comment>
<feature type="region of interest" description="Disordered" evidence="2">
    <location>
        <begin position="383"/>
        <end position="422"/>
    </location>
</feature>
<keyword evidence="4" id="KW-0670">Pyruvate</keyword>
<feature type="binding site" evidence="1">
    <location>
        <position position="441"/>
    </location>
    <ligand>
        <name>Mg(2+)</name>
        <dbReference type="ChEBI" id="CHEBI:18420"/>
    </ligand>
</feature>
<dbReference type="EMBL" id="FNFM01000008">
    <property type="protein sequence ID" value="SDK47046.1"/>
    <property type="molecule type" value="Genomic_DNA"/>
</dbReference>
<keyword evidence="1" id="KW-0456">Lyase</keyword>
<feature type="binding site" evidence="1">
    <location>
        <position position="195"/>
    </location>
    <ligand>
        <name>a divalent metal cation</name>
        <dbReference type="ChEBI" id="CHEBI:60240"/>
        <note>catalytic</note>
    </ligand>
</feature>
<dbReference type="InterPro" id="IPR004360">
    <property type="entry name" value="Glyas_Fos-R_dOase_dom"/>
</dbReference>
<dbReference type="AlphaFoldDB" id="A0A1G9C5X7"/>
<comment type="catalytic activity">
    <reaction evidence="1">
        <text>3-dehydroshikimate = 3,4-dihydroxybenzoate + H2O</text>
        <dbReference type="Rhea" id="RHEA:24848"/>
        <dbReference type="ChEBI" id="CHEBI:15377"/>
        <dbReference type="ChEBI" id="CHEBI:16630"/>
        <dbReference type="ChEBI" id="CHEBI:36241"/>
        <dbReference type="EC" id="4.2.1.118"/>
    </reaction>
</comment>
<keyword evidence="5" id="KW-1185">Reference proteome</keyword>
<dbReference type="UniPathway" id="UPA00088"/>
<sequence>MNNPVRKTIATVCLSGMLDDKLRASAAAGFDGVEIFENDLVNSHLSPEGIRDRCADLGLSIDMYQPFRDFEALPAEQHETNLRRAERKFDLMERLGTDTMLVCSTLAPQAIDDDDLAAEQLHALATRAAPRGIRVAYEALAWGRFVNTWEHSWRIVHQADHPKLGVCLDSFHILSKDPRPTGIATIDPEKLFFLQLADAPPPDMNLLRLSRHHRLFPGQGSFDLTHFVDQVLATGYTGPLSLEVFNDVFRQSDPGPAALDAMRSLLSLEDGVAAHGPRGPYRVGITEPTPSPELSGWAFAELDVDERSATEITTTLSALGFVHTGQHRSKPVQLWQHGDCNVVLNRTSEKTSEWGTAELAGLAVESRAPDSSAQRARELLAPRLPTQHADTEAELHTSATPDGKRIHFCRTEGDDPTSWRTDFTATGTPPAGAPVLVDIDHIAVAEPFDHFAESMLFYRSVFDLRPQAETEYAAPFGLVRSQALGNRSGRIRIAMHAAVLRRGEWAPEVPDPEHISFGTDDIIGAARSMRDSGAPILRIPENYYDDLDARYVLDPELLSEMRMLNILYDRDDHGEFFHFCTDLLGSRVFFEVVQRVGDHRGYGAANTPVRMAAHRQARLHRAT</sequence>